<dbReference type="PANTHER" id="PTHR43080:SF2">
    <property type="entry name" value="CBS DOMAIN-CONTAINING PROTEIN"/>
    <property type="match status" value="1"/>
</dbReference>
<dbReference type="InterPro" id="IPR051257">
    <property type="entry name" value="Diverse_CBS-Domain"/>
</dbReference>
<dbReference type="SUPFAM" id="SSF54631">
    <property type="entry name" value="CBS-domain pair"/>
    <property type="match status" value="1"/>
</dbReference>
<evidence type="ECO:0000256" key="1">
    <source>
        <dbReference type="ARBA" id="ARBA00023122"/>
    </source>
</evidence>
<gene>
    <name evidence="4" type="ORF">MNBD_GAMMA21-844</name>
</gene>
<feature type="domain" description="CBS" evidence="3">
    <location>
        <begin position="86"/>
        <end position="144"/>
    </location>
</feature>
<organism evidence="4">
    <name type="scientific">hydrothermal vent metagenome</name>
    <dbReference type="NCBI Taxonomy" id="652676"/>
    <lineage>
        <taxon>unclassified sequences</taxon>
        <taxon>metagenomes</taxon>
        <taxon>ecological metagenomes</taxon>
    </lineage>
</organism>
<evidence type="ECO:0000256" key="2">
    <source>
        <dbReference type="SAM" id="MobiDB-lite"/>
    </source>
</evidence>
<dbReference type="Gene3D" id="3.10.580.10">
    <property type="entry name" value="CBS-domain"/>
    <property type="match status" value="1"/>
</dbReference>
<dbReference type="PROSITE" id="PS51371">
    <property type="entry name" value="CBS"/>
    <property type="match status" value="2"/>
</dbReference>
<evidence type="ECO:0000313" key="4">
    <source>
        <dbReference type="EMBL" id="VAW97085.1"/>
    </source>
</evidence>
<feature type="region of interest" description="Disordered" evidence="2">
    <location>
        <begin position="28"/>
        <end position="56"/>
    </location>
</feature>
<feature type="domain" description="CBS" evidence="3">
    <location>
        <begin position="160"/>
        <end position="217"/>
    </location>
</feature>
<dbReference type="AlphaFoldDB" id="A0A3B0ZU53"/>
<reference evidence="4" key="1">
    <citation type="submission" date="2018-06" db="EMBL/GenBank/DDBJ databases">
        <authorList>
            <person name="Zhirakovskaya E."/>
        </authorList>
    </citation>
    <scope>NUCLEOTIDE SEQUENCE</scope>
</reference>
<dbReference type="SMART" id="SM00116">
    <property type="entry name" value="CBS"/>
    <property type="match status" value="2"/>
</dbReference>
<proteinExistence type="predicted"/>
<dbReference type="Pfam" id="PF00571">
    <property type="entry name" value="CBS"/>
    <property type="match status" value="2"/>
</dbReference>
<dbReference type="EMBL" id="UOFR01000043">
    <property type="protein sequence ID" value="VAW97085.1"/>
    <property type="molecule type" value="Genomic_DNA"/>
</dbReference>
<evidence type="ECO:0000259" key="3">
    <source>
        <dbReference type="PROSITE" id="PS51371"/>
    </source>
</evidence>
<protein>
    <recommendedName>
        <fullName evidence="3">CBS domain-containing protein</fullName>
    </recommendedName>
</protein>
<dbReference type="InterPro" id="IPR000644">
    <property type="entry name" value="CBS_dom"/>
</dbReference>
<sequence>MTFYVQGLNKHEEMPLVRLFSQYRVEKTVATEPSHRPDNKQHHVDVGEQSHDDVSSKKHSGMAMQSYQAIDHIQDHGPLLLANQIMVSPVVSIRSNDSIAEAMKLFQKHHLRHIPVLAANGAVEGIVSDRDILRHLSGVTENYEQHTTLAKTRDQVKQLMRTEVLTASIDTDVRYIARLFVEQRVGAMPIVVDGNLTGIITRSDILNAVMRHFILELWA</sequence>
<dbReference type="CDD" id="cd04584">
    <property type="entry name" value="CBS_pair_AcuB_like"/>
    <property type="match status" value="1"/>
</dbReference>
<name>A0A3B0ZU53_9ZZZZ</name>
<dbReference type="InterPro" id="IPR046342">
    <property type="entry name" value="CBS_dom_sf"/>
</dbReference>
<accession>A0A3B0ZU53</accession>
<keyword evidence="1" id="KW-0129">CBS domain</keyword>
<dbReference type="PANTHER" id="PTHR43080">
    <property type="entry name" value="CBS DOMAIN-CONTAINING PROTEIN CBSX3, MITOCHONDRIAL"/>
    <property type="match status" value="1"/>
</dbReference>